<dbReference type="PROSITE" id="PS00211">
    <property type="entry name" value="ABC_TRANSPORTER_1"/>
    <property type="match status" value="1"/>
</dbReference>
<sequence length="221" mass="24816">MIRLDKVTKSYRSGKVKVKALDSVSVDIKKGEFVVLNGPSGSGKTTFMNIAGCLTRITSGRFFLKDMEISHFPDHFLSAIRREKFGFIFQQFNLISGYTTWENVSIPLLPMGISEKMRKKKAMNLLEELNLETRADFYANELSGGEQQRAAVARALINDPEIILADEPLSNIDVENARTVITVLEKLKTKGKTIIISFHDSQPLITKLIDRMVSFDSGKIL</sequence>
<name>E1YET7_9BACT</name>
<dbReference type="GO" id="GO:0005886">
    <property type="term" value="C:plasma membrane"/>
    <property type="evidence" value="ECO:0007669"/>
    <property type="project" value="TreeGrafter"/>
</dbReference>
<dbReference type="SMART" id="SM00382">
    <property type="entry name" value="AAA"/>
    <property type="match status" value="1"/>
</dbReference>
<dbReference type="GO" id="GO:0016887">
    <property type="term" value="F:ATP hydrolysis activity"/>
    <property type="evidence" value="ECO:0007669"/>
    <property type="project" value="InterPro"/>
</dbReference>
<organism evidence="5">
    <name type="scientific">uncultured Desulfobacterium sp</name>
    <dbReference type="NCBI Taxonomy" id="201089"/>
    <lineage>
        <taxon>Bacteria</taxon>
        <taxon>Pseudomonadati</taxon>
        <taxon>Thermodesulfobacteriota</taxon>
        <taxon>Desulfobacteria</taxon>
        <taxon>Desulfobacterales</taxon>
        <taxon>Desulfobacteriaceae</taxon>
        <taxon>Desulfobacterium</taxon>
        <taxon>environmental samples</taxon>
    </lineage>
</organism>
<dbReference type="PANTHER" id="PTHR24220">
    <property type="entry name" value="IMPORT ATP-BINDING PROTEIN"/>
    <property type="match status" value="1"/>
</dbReference>
<dbReference type="InterPro" id="IPR003593">
    <property type="entry name" value="AAA+_ATPase"/>
</dbReference>
<dbReference type="EMBL" id="FR695872">
    <property type="protein sequence ID" value="CBX29081.1"/>
    <property type="molecule type" value="Genomic_DNA"/>
</dbReference>
<dbReference type="InterPro" id="IPR017911">
    <property type="entry name" value="MacB-like_ATP-bd"/>
</dbReference>
<protein>
    <recommendedName>
        <fullName evidence="4">ABC transporter domain-containing protein</fullName>
    </recommendedName>
</protein>
<keyword evidence="3" id="KW-0067">ATP-binding</keyword>
<evidence type="ECO:0000256" key="2">
    <source>
        <dbReference type="ARBA" id="ARBA00022741"/>
    </source>
</evidence>
<proteinExistence type="predicted"/>
<dbReference type="InterPro" id="IPR015854">
    <property type="entry name" value="ABC_transpr_LolD-like"/>
</dbReference>
<feature type="domain" description="ABC transporter" evidence="4">
    <location>
        <begin position="2"/>
        <end position="221"/>
    </location>
</feature>
<gene>
    <name evidence="5" type="ORF">N47_J00620</name>
</gene>
<dbReference type="PANTHER" id="PTHR24220:SF86">
    <property type="entry name" value="ABC TRANSPORTER ABCH.1"/>
    <property type="match status" value="1"/>
</dbReference>
<reference evidence="5" key="1">
    <citation type="journal article" date="2011" name="Environ. Microbiol.">
        <title>Genomic insights into the metabolic potential of the polycyclic aromatic hydrocarbon degrading sulfate-reducing Deltaproteobacterium N47.</title>
        <authorList>
            <person name="Bergmann F."/>
            <person name="Selesi D."/>
            <person name="Weinmaier T."/>
            <person name="Tischler P."/>
            <person name="Rattei T."/>
            <person name="Meckenstock R.U."/>
        </authorList>
    </citation>
    <scope>NUCLEOTIDE SEQUENCE</scope>
</reference>
<evidence type="ECO:0000313" key="5">
    <source>
        <dbReference type="EMBL" id="CBX29081.1"/>
    </source>
</evidence>
<dbReference type="InterPro" id="IPR027417">
    <property type="entry name" value="P-loop_NTPase"/>
</dbReference>
<dbReference type="Gene3D" id="3.40.50.300">
    <property type="entry name" value="P-loop containing nucleotide triphosphate hydrolases"/>
    <property type="match status" value="1"/>
</dbReference>
<dbReference type="GO" id="GO:0022857">
    <property type="term" value="F:transmembrane transporter activity"/>
    <property type="evidence" value="ECO:0007669"/>
    <property type="project" value="TreeGrafter"/>
</dbReference>
<keyword evidence="2" id="KW-0547">Nucleotide-binding</keyword>
<dbReference type="GO" id="GO:0005524">
    <property type="term" value="F:ATP binding"/>
    <property type="evidence" value="ECO:0007669"/>
    <property type="project" value="UniProtKB-KW"/>
</dbReference>
<evidence type="ECO:0000259" key="4">
    <source>
        <dbReference type="PROSITE" id="PS50893"/>
    </source>
</evidence>
<dbReference type="SUPFAM" id="SSF52540">
    <property type="entry name" value="P-loop containing nucleoside triphosphate hydrolases"/>
    <property type="match status" value="1"/>
</dbReference>
<dbReference type="AlphaFoldDB" id="E1YET7"/>
<accession>E1YET7</accession>
<dbReference type="InterPro" id="IPR017871">
    <property type="entry name" value="ABC_transporter-like_CS"/>
</dbReference>
<evidence type="ECO:0000256" key="1">
    <source>
        <dbReference type="ARBA" id="ARBA00022448"/>
    </source>
</evidence>
<dbReference type="Pfam" id="PF00005">
    <property type="entry name" value="ABC_tran"/>
    <property type="match status" value="1"/>
</dbReference>
<dbReference type="InterPro" id="IPR003439">
    <property type="entry name" value="ABC_transporter-like_ATP-bd"/>
</dbReference>
<keyword evidence="1" id="KW-0813">Transport</keyword>
<dbReference type="PROSITE" id="PS50893">
    <property type="entry name" value="ABC_TRANSPORTER_2"/>
    <property type="match status" value="1"/>
</dbReference>
<dbReference type="CDD" id="cd03255">
    <property type="entry name" value="ABC_MJ0796_LolCDE_FtsE"/>
    <property type="match status" value="1"/>
</dbReference>
<evidence type="ECO:0000256" key="3">
    <source>
        <dbReference type="ARBA" id="ARBA00022840"/>
    </source>
</evidence>